<gene>
    <name evidence="2" type="ORF">BpHYR1_039762</name>
</gene>
<name>A0A3M7SL96_BRAPC</name>
<organism evidence="2 3">
    <name type="scientific">Brachionus plicatilis</name>
    <name type="common">Marine rotifer</name>
    <name type="synonym">Brachionus muelleri</name>
    <dbReference type="NCBI Taxonomy" id="10195"/>
    <lineage>
        <taxon>Eukaryota</taxon>
        <taxon>Metazoa</taxon>
        <taxon>Spiralia</taxon>
        <taxon>Gnathifera</taxon>
        <taxon>Rotifera</taxon>
        <taxon>Eurotatoria</taxon>
        <taxon>Monogononta</taxon>
        <taxon>Pseudotrocha</taxon>
        <taxon>Ploima</taxon>
        <taxon>Brachionidae</taxon>
        <taxon>Brachionus</taxon>
    </lineage>
</organism>
<comment type="caution">
    <text evidence="2">The sequence shown here is derived from an EMBL/GenBank/DDBJ whole genome shotgun (WGS) entry which is preliminary data.</text>
</comment>
<reference evidence="2 3" key="1">
    <citation type="journal article" date="2018" name="Sci. Rep.">
        <title>Genomic signatures of local adaptation to the degree of environmental predictability in rotifers.</title>
        <authorList>
            <person name="Franch-Gras L."/>
            <person name="Hahn C."/>
            <person name="Garcia-Roger E.M."/>
            <person name="Carmona M.J."/>
            <person name="Serra M."/>
            <person name="Gomez A."/>
        </authorList>
    </citation>
    <scope>NUCLEOTIDE SEQUENCE [LARGE SCALE GENOMIC DNA]</scope>
    <source>
        <strain evidence="2">HYR1</strain>
    </source>
</reference>
<sequence length="161" mass="18789">MYKFVRSFKKKPLNEDKKEKLNKEQTNVHNTSSNLSSENDQLIDQNETRKPLSSTKPKSRHESFASRDHIAIKSFNELIFSKVMLLNQLNFKIVALRSISIVIRKNALHSLIDRGQRIRKFSKPLYSNLKIKFFQPGLSFHIRTKSDKSKIIDIKSLIFKG</sequence>
<feature type="compositionally biased region" description="Basic and acidic residues" evidence="1">
    <location>
        <begin position="13"/>
        <end position="23"/>
    </location>
</feature>
<feature type="region of interest" description="Disordered" evidence="1">
    <location>
        <begin position="13"/>
        <end position="63"/>
    </location>
</feature>
<dbReference type="EMBL" id="REGN01001193">
    <property type="protein sequence ID" value="RNA36387.1"/>
    <property type="molecule type" value="Genomic_DNA"/>
</dbReference>
<protein>
    <submittedName>
        <fullName evidence="2">Uncharacterized protein</fullName>
    </submittedName>
</protein>
<evidence type="ECO:0000256" key="1">
    <source>
        <dbReference type="SAM" id="MobiDB-lite"/>
    </source>
</evidence>
<accession>A0A3M7SL96</accession>
<dbReference type="AlphaFoldDB" id="A0A3M7SL96"/>
<dbReference type="Proteomes" id="UP000276133">
    <property type="component" value="Unassembled WGS sequence"/>
</dbReference>
<evidence type="ECO:0000313" key="3">
    <source>
        <dbReference type="Proteomes" id="UP000276133"/>
    </source>
</evidence>
<feature type="compositionally biased region" description="Polar residues" evidence="1">
    <location>
        <begin position="25"/>
        <end position="56"/>
    </location>
</feature>
<keyword evidence="3" id="KW-1185">Reference proteome</keyword>
<evidence type="ECO:0000313" key="2">
    <source>
        <dbReference type="EMBL" id="RNA36387.1"/>
    </source>
</evidence>
<proteinExistence type="predicted"/>